<name>A0A5X3P2J7_SALET</name>
<gene>
    <name evidence="2" type="ORF">D2118_10975</name>
</gene>
<feature type="transmembrane region" description="Helical" evidence="1">
    <location>
        <begin position="34"/>
        <end position="54"/>
    </location>
</feature>
<proteinExistence type="predicted"/>
<comment type="caution">
    <text evidence="2">The sequence shown here is derived from an EMBL/GenBank/DDBJ whole genome shotgun (WGS) entry which is preliminary data.</text>
</comment>
<keyword evidence="1" id="KW-0472">Membrane</keyword>
<keyword evidence="1" id="KW-0812">Transmembrane</keyword>
<evidence type="ECO:0000256" key="1">
    <source>
        <dbReference type="SAM" id="Phobius"/>
    </source>
</evidence>
<organism evidence="2">
    <name type="scientific">Salmonella enterica subsp. enterica serovar Weslaco</name>
    <dbReference type="NCBI Taxonomy" id="1243597"/>
    <lineage>
        <taxon>Bacteria</taxon>
        <taxon>Pseudomonadati</taxon>
        <taxon>Pseudomonadota</taxon>
        <taxon>Gammaproteobacteria</taxon>
        <taxon>Enterobacterales</taxon>
        <taxon>Enterobacteriaceae</taxon>
        <taxon>Salmonella</taxon>
    </lineage>
</organism>
<sequence length="83" mass="9801">MLALNLAGIIFAFASGVVDNLLGYYVWHWDAKRWYEFLMIAVPVINIVYLWFIASDASLLGLWLKRKRIEEEIRLKELENQNK</sequence>
<reference evidence="2" key="1">
    <citation type="submission" date="2018-10" db="EMBL/GenBank/DDBJ databases">
        <authorList>
            <consortium name="GenomeTrakr network: Whole genome sequencing for foodborne pathogen traceback"/>
        </authorList>
    </citation>
    <scope>NUCLEOTIDE SEQUENCE</scope>
    <source>
        <strain evidence="2">FDA00013435</strain>
    </source>
</reference>
<evidence type="ECO:0000313" key="2">
    <source>
        <dbReference type="EMBL" id="EBZ6052005.1"/>
    </source>
</evidence>
<dbReference type="EMBL" id="AAHRRA010000008">
    <property type="protein sequence ID" value="EBZ6052005.1"/>
    <property type="molecule type" value="Genomic_DNA"/>
</dbReference>
<protein>
    <submittedName>
        <fullName evidence="2">Uncharacterized protein</fullName>
    </submittedName>
</protein>
<feature type="transmembrane region" description="Helical" evidence="1">
    <location>
        <begin position="6"/>
        <end position="27"/>
    </location>
</feature>
<keyword evidence="1" id="KW-1133">Transmembrane helix</keyword>
<dbReference type="AlphaFoldDB" id="A0A5X3P2J7"/>
<accession>A0A5X3P2J7</accession>